<dbReference type="EMBL" id="CP042912">
    <property type="protein sequence ID" value="QEG21031.1"/>
    <property type="molecule type" value="Genomic_DNA"/>
</dbReference>
<organism evidence="1 2">
    <name type="scientific">Mariniblastus fucicola</name>
    <dbReference type="NCBI Taxonomy" id="980251"/>
    <lineage>
        <taxon>Bacteria</taxon>
        <taxon>Pseudomonadati</taxon>
        <taxon>Planctomycetota</taxon>
        <taxon>Planctomycetia</taxon>
        <taxon>Pirellulales</taxon>
        <taxon>Pirellulaceae</taxon>
        <taxon>Mariniblastus</taxon>
    </lineage>
</organism>
<keyword evidence="2" id="KW-1185">Reference proteome</keyword>
<sequence length="50" mass="5705">MQDTELYQQILGIESPWEVSNVDLNMELGEIVVSVRHAQGTKSFRGSIWL</sequence>
<name>A0A5B9PD95_9BACT</name>
<reference evidence="1 2" key="1">
    <citation type="submission" date="2019-08" db="EMBL/GenBank/DDBJ databases">
        <title>Deep-cultivation of Planctomycetes and their phenomic and genomic characterization uncovers novel biology.</title>
        <authorList>
            <person name="Wiegand S."/>
            <person name="Jogler M."/>
            <person name="Boedeker C."/>
            <person name="Pinto D."/>
            <person name="Vollmers J."/>
            <person name="Rivas-Marin E."/>
            <person name="Kohn T."/>
            <person name="Peeters S.H."/>
            <person name="Heuer A."/>
            <person name="Rast P."/>
            <person name="Oberbeckmann S."/>
            <person name="Bunk B."/>
            <person name="Jeske O."/>
            <person name="Meyerdierks A."/>
            <person name="Storesund J.E."/>
            <person name="Kallscheuer N."/>
            <person name="Luecker S."/>
            <person name="Lage O.M."/>
            <person name="Pohl T."/>
            <person name="Merkel B.J."/>
            <person name="Hornburger P."/>
            <person name="Mueller R.-W."/>
            <person name="Bruemmer F."/>
            <person name="Labrenz M."/>
            <person name="Spormann A.M."/>
            <person name="Op den Camp H."/>
            <person name="Overmann J."/>
            <person name="Amann R."/>
            <person name="Jetten M.S.M."/>
            <person name="Mascher T."/>
            <person name="Medema M.H."/>
            <person name="Devos D.P."/>
            <person name="Kaster A.-K."/>
            <person name="Ovreas L."/>
            <person name="Rohde M."/>
            <person name="Galperin M.Y."/>
            <person name="Jogler C."/>
        </authorList>
    </citation>
    <scope>NUCLEOTIDE SEQUENCE [LARGE SCALE GENOMIC DNA]</scope>
    <source>
        <strain evidence="1 2">FC18</strain>
    </source>
</reference>
<protein>
    <recommendedName>
        <fullName evidence="3">ISL3 family transposase</fullName>
    </recommendedName>
</protein>
<accession>A0A5B9PD95</accession>
<dbReference type="AlphaFoldDB" id="A0A5B9PD95"/>
<dbReference type="Proteomes" id="UP000322214">
    <property type="component" value="Chromosome"/>
</dbReference>
<evidence type="ECO:0000313" key="2">
    <source>
        <dbReference type="Proteomes" id="UP000322214"/>
    </source>
</evidence>
<proteinExistence type="predicted"/>
<evidence type="ECO:0008006" key="3">
    <source>
        <dbReference type="Google" id="ProtNLM"/>
    </source>
</evidence>
<dbReference type="KEGG" id="mff:MFFC18_08830"/>
<dbReference type="RefSeq" id="WP_157665001.1">
    <property type="nucleotide sequence ID" value="NZ_CP042912.1"/>
</dbReference>
<gene>
    <name evidence="1" type="ORF">MFFC18_08830</name>
</gene>
<evidence type="ECO:0000313" key="1">
    <source>
        <dbReference type="EMBL" id="QEG21031.1"/>
    </source>
</evidence>